<dbReference type="EMBL" id="JBHSFO010000004">
    <property type="protein sequence ID" value="MFC4604035.1"/>
    <property type="molecule type" value="Genomic_DNA"/>
</dbReference>
<name>A0ABV9FPQ9_9NOCA</name>
<evidence type="ECO:0000256" key="1">
    <source>
        <dbReference type="SAM" id="Phobius"/>
    </source>
</evidence>
<keyword evidence="1" id="KW-0812">Transmembrane</keyword>
<feature type="transmembrane region" description="Helical" evidence="1">
    <location>
        <begin position="46"/>
        <end position="65"/>
    </location>
</feature>
<accession>A0ABV9FPQ9</accession>
<feature type="transmembrane region" description="Helical" evidence="1">
    <location>
        <begin position="77"/>
        <end position="99"/>
    </location>
</feature>
<proteinExistence type="predicted"/>
<keyword evidence="3" id="KW-1185">Reference proteome</keyword>
<evidence type="ECO:0000313" key="3">
    <source>
        <dbReference type="Proteomes" id="UP001595914"/>
    </source>
</evidence>
<keyword evidence="1" id="KW-0472">Membrane</keyword>
<feature type="transmembrane region" description="Helical" evidence="1">
    <location>
        <begin position="105"/>
        <end position="122"/>
    </location>
</feature>
<organism evidence="2 3">
    <name type="scientific">Rhodococcus kronopolitis</name>
    <dbReference type="NCBI Taxonomy" id="1460226"/>
    <lineage>
        <taxon>Bacteria</taxon>
        <taxon>Bacillati</taxon>
        <taxon>Actinomycetota</taxon>
        <taxon>Actinomycetes</taxon>
        <taxon>Mycobacteriales</taxon>
        <taxon>Nocardiaceae</taxon>
        <taxon>Rhodococcus</taxon>
    </lineage>
</organism>
<reference evidence="3" key="1">
    <citation type="journal article" date="2019" name="Int. J. Syst. Evol. Microbiol.">
        <title>The Global Catalogue of Microorganisms (GCM) 10K type strain sequencing project: providing services to taxonomists for standard genome sequencing and annotation.</title>
        <authorList>
            <consortium name="The Broad Institute Genomics Platform"/>
            <consortium name="The Broad Institute Genome Sequencing Center for Infectious Disease"/>
            <person name="Wu L."/>
            <person name="Ma J."/>
        </authorList>
    </citation>
    <scope>NUCLEOTIDE SEQUENCE [LARGE SCALE GENOMIC DNA]</scope>
    <source>
        <strain evidence="3">CCUG 54520</strain>
    </source>
</reference>
<dbReference type="Proteomes" id="UP001595914">
    <property type="component" value="Unassembled WGS sequence"/>
</dbReference>
<feature type="transmembrane region" description="Helical" evidence="1">
    <location>
        <begin position="129"/>
        <end position="149"/>
    </location>
</feature>
<feature type="transmembrane region" description="Helical" evidence="1">
    <location>
        <begin position="21"/>
        <end position="40"/>
    </location>
</feature>
<evidence type="ECO:0000313" key="2">
    <source>
        <dbReference type="EMBL" id="MFC4604035.1"/>
    </source>
</evidence>
<gene>
    <name evidence="2" type="ORF">ACFO6S_10105</name>
</gene>
<keyword evidence="1" id="KW-1133">Transmembrane helix</keyword>
<dbReference type="RefSeq" id="WP_378416528.1">
    <property type="nucleotide sequence ID" value="NZ_JBHSFO010000004.1"/>
</dbReference>
<sequence>MTDTTRDIGDPRELLGMQSRAAMVLVWFYTLTVALLAVSSHDGESAFWPLPLAVLVISGGAVALVRVAGHPLPTPAAIALAAVGPLSCMLALSMLPAPVTVTQQAQSWPLGASVAIYTFMCVRGRTGYAWLGFIATAATFVAWSIQTGLGAEHGLNVSSRSLPPLLMATYFAYKLRPDARAIAELREQTTRRVAAEAADSATLEERDRQLRRLDELARPLLERISTEAHLDADQRLACRLLEAHLRDTLRAPGLANAPVSDAARAARTRGIEVILLDDGGMDAADAAARKRLLSLVADELDGALDGTVTVRILPPGREAAATVLASSGDGVRRIEFGPDGLPVHPAHPETTPSG</sequence>
<comment type="caution">
    <text evidence="2">The sequence shown here is derived from an EMBL/GenBank/DDBJ whole genome shotgun (WGS) entry which is preliminary data.</text>
</comment>
<protein>
    <submittedName>
        <fullName evidence="2">Uncharacterized protein</fullName>
    </submittedName>
</protein>